<name>A0A0A0KGU7_CUCSA</name>
<accession>A0A0A0KGU7</accession>
<dbReference type="Gramene" id="KGN47607">
    <property type="protein sequence ID" value="KGN47607"/>
    <property type="gene ID" value="Csa_6G364112"/>
</dbReference>
<dbReference type="InterPro" id="IPR055307">
    <property type="entry name" value="NDC80_plants"/>
</dbReference>
<protein>
    <submittedName>
        <fullName evidence="1">Uncharacterized protein</fullName>
    </submittedName>
</protein>
<dbReference type="STRING" id="3659.A0A0A0KGU7"/>
<dbReference type="PANTHER" id="PTHR46681:SF1">
    <property type="entry name" value="KINETOCHORE PROTEIN NDC80 HOMOLOG"/>
    <property type="match status" value="1"/>
</dbReference>
<dbReference type="AlphaFoldDB" id="A0A0A0KGU7"/>
<gene>
    <name evidence="1" type="ORF">Csa_6G364112</name>
</gene>
<evidence type="ECO:0000313" key="1">
    <source>
        <dbReference type="EMBL" id="KGN47607.1"/>
    </source>
</evidence>
<sequence length="266" mass="30591">MTQPAVIGFEVQILHFFVGLPTFSCGIPTPIVYWKTQISILLCDTTWLLKLQVPFRRHEKWQKGIPAQQSLLEEDVKKFHTMIAGFSEKIREMKILVEKEKELEVKRGGKDEERIASCERDIGDAEVSRNVWQEKTWDLDATMGNMFKELETMAMECNQAMRRLKFDNCHQYSLNAKESTPTDVMGIDYKTIIKPALNSFAKNSSTMELEGLISLRQQSSESSAKIESRCNHIASLQSHTDEIKRITERYWHLIQDVSVVLLSACS</sequence>
<proteinExistence type="predicted"/>
<dbReference type="Proteomes" id="UP000029981">
    <property type="component" value="Chromosome 6"/>
</dbReference>
<keyword evidence="2" id="KW-1185">Reference proteome</keyword>
<dbReference type="OMA" id="AMICEEN"/>
<dbReference type="EMBL" id="CM002927">
    <property type="protein sequence ID" value="KGN47607.1"/>
    <property type="molecule type" value="Genomic_DNA"/>
</dbReference>
<reference evidence="1 2" key="3">
    <citation type="journal article" date="2010" name="BMC Genomics">
        <title>Transcriptome sequencing and comparative analysis of cucumber flowers with different sex types.</title>
        <authorList>
            <person name="Guo S."/>
            <person name="Zheng Y."/>
            <person name="Joung J.G."/>
            <person name="Liu S."/>
            <person name="Zhang Z."/>
            <person name="Crasta O.R."/>
            <person name="Sobral B.W."/>
            <person name="Xu Y."/>
            <person name="Huang S."/>
            <person name="Fei Z."/>
        </authorList>
    </citation>
    <scope>NUCLEOTIDE SEQUENCE [LARGE SCALE GENOMIC DNA]</scope>
    <source>
        <strain evidence="2">cv. 9930</strain>
    </source>
</reference>
<reference evidence="1 2" key="2">
    <citation type="journal article" date="2009" name="PLoS ONE">
        <title>An integrated genetic and cytogenetic map of the cucumber genome.</title>
        <authorList>
            <person name="Ren Y."/>
            <person name="Zhang Z."/>
            <person name="Liu J."/>
            <person name="Staub J.E."/>
            <person name="Han Y."/>
            <person name="Cheng Z."/>
            <person name="Li X."/>
            <person name="Lu J."/>
            <person name="Miao H."/>
            <person name="Kang H."/>
            <person name="Xie B."/>
            <person name="Gu X."/>
            <person name="Wang X."/>
            <person name="Du Y."/>
            <person name="Jin W."/>
            <person name="Huang S."/>
        </authorList>
    </citation>
    <scope>NUCLEOTIDE SEQUENCE [LARGE SCALE GENOMIC DNA]</scope>
    <source>
        <strain evidence="2">cv. 9930</strain>
    </source>
</reference>
<organism evidence="1 2">
    <name type="scientific">Cucumis sativus</name>
    <name type="common">Cucumber</name>
    <dbReference type="NCBI Taxonomy" id="3659"/>
    <lineage>
        <taxon>Eukaryota</taxon>
        <taxon>Viridiplantae</taxon>
        <taxon>Streptophyta</taxon>
        <taxon>Embryophyta</taxon>
        <taxon>Tracheophyta</taxon>
        <taxon>Spermatophyta</taxon>
        <taxon>Magnoliopsida</taxon>
        <taxon>eudicotyledons</taxon>
        <taxon>Gunneridae</taxon>
        <taxon>Pentapetalae</taxon>
        <taxon>rosids</taxon>
        <taxon>fabids</taxon>
        <taxon>Cucurbitales</taxon>
        <taxon>Cucurbitaceae</taxon>
        <taxon>Benincaseae</taxon>
        <taxon>Cucumis</taxon>
    </lineage>
</organism>
<reference evidence="1 2" key="4">
    <citation type="journal article" date="2011" name="BMC Genomics">
        <title>RNA-Seq improves annotation of protein-coding genes in the cucumber genome.</title>
        <authorList>
            <person name="Li Z."/>
            <person name="Zhang Z."/>
            <person name="Yan P."/>
            <person name="Huang S."/>
            <person name="Fei Z."/>
            <person name="Lin K."/>
        </authorList>
    </citation>
    <scope>NUCLEOTIDE SEQUENCE [LARGE SCALE GENOMIC DNA]</scope>
    <source>
        <strain evidence="2">cv. 9930</strain>
    </source>
</reference>
<dbReference type="PANTHER" id="PTHR46681">
    <property type="entry name" value="KINETOCHORE PROTEIN NDC80 HOMOLOG"/>
    <property type="match status" value="1"/>
</dbReference>
<reference evidence="1 2" key="1">
    <citation type="journal article" date="2009" name="Nat. Genet.">
        <title>The genome of the cucumber, Cucumis sativus L.</title>
        <authorList>
            <person name="Huang S."/>
            <person name="Li R."/>
            <person name="Zhang Z."/>
            <person name="Li L."/>
            <person name="Gu X."/>
            <person name="Fan W."/>
            <person name="Lucas W.J."/>
            <person name="Wang X."/>
            <person name="Xie B."/>
            <person name="Ni P."/>
            <person name="Ren Y."/>
            <person name="Zhu H."/>
            <person name="Li J."/>
            <person name="Lin K."/>
            <person name="Jin W."/>
            <person name="Fei Z."/>
            <person name="Li G."/>
            <person name="Staub J."/>
            <person name="Kilian A."/>
            <person name="van der Vossen E.A."/>
            <person name="Wu Y."/>
            <person name="Guo J."/>
            <person name="He J."/>
            <person name="Jia Z."/>
            <person name="Ren Y."/>
            <person name="Tian G."/>
            <person name="Lu Y."/>
            <person name="Ruan J."/>
            <person name="Qian W."/>
            <person name="Wang M."/>
            <person name="Huang Q."/>
            <person name="Li B."/>
            <person name="Xuan Z."/>
            <person name="Cao J."/>
            <person name="Asan"/>
            <person name="Wu Z."/>
            <person name="Zhang J."/>
            <person name="Cai Q."/>
            <person name="Bai Y."/>
            <person name="Zhao B."/>
            <person name="Han Y."/>
            <person name="Li Y."/>
            <person name="Li X."/>
            <person name="Wang S."/>
            <person name="Shi Q."/>
            <person name="Liu S."/>
            <person name="Cho W.K."/>
            <person name="Kim J.Y."/>
            <person name="Xu Y."/>
            <person name="Heller-Uszynska K."/>
            <person name="Miao H."/>
            <person name="Cheng Z."/>
            <person name="Zhang S."/>
            <person name="Wu J."/>
            <person name="Yang Y."/>
            <person name="Kang H."/>
            <person name="Li M."/>
            <person name="Liang H."/>
            <person name="Ren X."/>
            <person name="Shi Z."/>
            <person name="Wen M."/>
            <person name="Jian M."/>
            <person name="Yang H."/>
            <person name="Zhang G."/>
            <person name="Yang Z."/>
            <person name="Chen R."/>
            <person name="Liu S."/>
            <person name="Li J."/>
            <person name="Ma L."/>
            <person name="Liu H."/>
            <person name="Zhou Y."/>
            <person name="Zhao J."/>
            <person name="Fang X."/>
            <person name="Li G."/>
            <person name="Fang L."/>
            <person name="Li Y."/>
            <person name="Liu D."/>
            <person name="Zheng H."/>
            <person name="Zhang Y."/>
            <person name="Qin N."/>
            <person name="Li Z."/>
            <person name="Yang G."/>
            <person name="Yang S."/>
            <person name="Bolund L."/>
            <person name="Kristiansen K."/>
            <person name="Zheng H."/>
            <person name="Li S."/>
            <person name="Zhang X."/>
            <person name="Yang H."/>
            <person name="Wang J."/>
            <person name="Sun R."/>
            <person name="Zhang B."/>
            <person name="Jiang S."/>
            <person name="Wang J."/>
            <person name="Du Y."/>
            <person name="Li S."/>
        </authorList>
    </citation>
    <scope>NUCLEOTIDE SEQUENCE [LARGE SCALE GENOMIC DNA]</scope>
    <source>
        <strain evidence="2">cv. 9930</strain>
    </source>
</reference>
<evidence type="ECO:0000313" key="2">
    <source>
        <dbReference type="Proteomes" id="UP000029981"/>
    </source>
</evidence>